<evidence type="ECO:0000313" key="1">
    <source>
        <dbReference type="EMBL" id="MBB3948635.1"/>
    </source>
</evidence>
<accession>A0A7W6G486</accession>
<dbReference type="Proteomes" id="UP000565286">
    <property type="component" value="Unassembled WGS sequence"/>
</dbReference>
<evidence type="ECO:0000313" key="2">
    <source>
        <dbReference type="Proteomes" id="UP000565286"/>
    </source>
</evidence>
<dbReference type="EMBL" id="JACIDV010000023">
    <property type="protein sequence ID" value="MBB3948635.1"/>
    <property type="molecule type" value="Genomic_DNA"/>
</dbReference>
<comment type="caution">
    <text evidence="1">The sequence shown here is derived from an EMBL/GenBank/DDBJ whole genome shotgun (WGS) entry which is preliminary data.</text>
</comment>
<keyword evidence="2" id="KW-1185">Reference proteome</keyword>
<name>A0A7W6G486_9HYPH</name>
<sequence length="183" mass="20241">MFTSSSGVSRLVTKHSHVLRSETYDQQQDPLPCRHHLSHRSCGESVARGRWKTSALSEHEAHEREKSQGCDHAKAILWRHLEGNVSIADVAEASNLCRGYSIPVVSQTSATSRVCFPVLLERLPEVGAATPDVFSQKRSFRVPDRPGSIQNYYQAFFGSLGTGFLWNTGQGLFALLLNASINT</sequence>
<gene>
    <name evidence="1" type="ORF">GGQ73_004625</name>
</gene>
<protein>
    <submittedName>
        <fullName evidence="1">Uncharacterized protein</fullName>
    </submittedName>
</protein>
<dbReference type="AlphaFoldDB" id="A0A7W6G486"/>
<proteinExistence type="predicted"/>
<reference evidence="1 2" key="1">
    <citation type="submission" date="2020-08" db="EMBL/GenBank/DDBJ databases">
        <title>Genomic Encyclopedia of Type Strains, Phase IV (KMG-IV): sequencing the most valuable type-strain genomes for metagenomic binning, comparative biology and taxonomic classification.</title>
        <authorList>
            <person name="Goeker M."/>
        </authorList>
    </citation>
    <scope>NUCLEOTIDE SEQUENCE [LARGE SCALE GENOMIC DNA]</scope>
    <source>
        <strain evidence="1 2">DSM 26438</strain>
    </source>
</reference>
<organism evidence="1 2">
    <name type="scientific">Rhizobium skierniewicense</name>
    <dbReference type="NCBI Taxonomy" id="984260"/>
    <lineage>
        <taxon>Bacteria</taxon>
        <taxon>Pseudomonadati</taxon>
        <taxon>Pseudomonadota</taxon>
        <taxon>Alphaproteobacteria</taxon>
        <taxon>Hyphomicrobiales</taxon>
        <taxon>Rhizobiaceae</taxon>
        <taxon>Rhizobium/Agrobacterium group</taxon>
        <taxon>Rhizobium</taxon>
    </lineage>
</organism>